<keyword evidence="3" id="KW-0560">Oxidoreductase</keyword>
<dbReference type="SUPFAM" id="SSF51735">
    <property type="entry name" value="NAD(P)-binding Rossmann-fold domains"/>
    <property type="match status" value="1"/>
</dbReference>
<dbReference type="CDD" id="cd05324">
    <property type="entry name" value="carb_red_PTCR-like_SDR_c"/>
    <property type="match status" value="1"/>
</dbReference>
<evidence type="ECO:0000313" key="5">
    <source>
        <dbReference type="EMBL" id="AXC11174.1"/>
    </source>
</evidence>
<dbReference type="Gene3D" id="3.40.50.720">
    <property type="entry name" value="NAD(P)-binding Rossmann-like Domain"/>
    <property type="match status" value="1"/>
</dbReference>
<keyword evidence="6" id="KW-1185">Reference proteome</keyword>
<keyword evidence="2" id="KW-0521">NADP</keyword>
<dbReference type="InterPro" id="IPR002347">
    <property type="entry name" value="SDR_fam"/>
</dbReference>
<evidence type="ECO:0000256" key="1">
    <source>
        <dbReference type="ARBA" id="ARBA00006484"/>
    </source>
</evidence>
<dbReference type="PANTHER" id="PTHR43490">
    <property type="entry name" value="(+)-NEOMENTHOL DEHYDROGENASE"/>
    <property type="match status" value="1"/>
</dbReference>
<accession>A0A2Z5FXE3</accession>
<protein>
    <submittedName>
        <fullName evidence="5">3-oxoacyl-[acyl-carrier protein] reductase</fullName>
    </submittedName>
</protein>
<dbReference type="InterPro" id="IPR036291">
    <property type="entry name" value="NAD(P)-bd_dom_sf"/>
</dbReference>
<dbReference type="InterPro" id="IPR045313">
    <property type="entry name" value="CBR1-like"/>
</dbReference>
<comment type="similarity">
    <text evidence="1 4">Belongs to the short-chain dehydrogenases/reductases (SDR) family.</text>
</comment>
<name>A0A2Z5FXE3_9BACT</name>
<proteinExistence type="inferred from homology"/>
<dbReference type="KEGG" id="abas:ACPOL_1832"/>
<dbReference type="GO" id="GO:0016616">
    <property type="term" value="F:oxidoreductase activity, acting on the CH-OH group of donors, NAD or NADP as acceptor"/>
    <property type="evidence" value="ECO:0007669"/>
    <property type="project" value="InterPro"/>
</dbReference>
<evidence type="ECO:0000256" key="2">
    <source>
        <dbReference type="ARBA" id="ARBA00022857"/>
    </source>
</evidence>
<organism evidence="5 6">
    <name type="scientific">Acidisarcina polymorpha</name>
    <dbReference type="NCBI Taxonomy" id="2211140"/>
    <lineage>
        <taxon>Bacteria</taxon>
        <taxon>Pseudomonadati</taxon>
        <taxon>Acidobacteriota</taxon>
        <taxon>Terriglobia</taxon>
        <taxon>Terriglobales</taxon>
        <taxon>Acidobacteriaceae</taxon>
        <taxon>Acidisarcina</taxon>
    </lineage>
</organism>
<dbReference type="OrthoDB" id="5786478at2"/>
<evidence type="ECO:0000256" key="4">
    <source>
        <dbReference type="RuleBase" id="RU000363"/>
    </source>
</evidence>
<dbReference type="EMBL" id="CP030840">
    <property type="protein sequence ID" value="AXC11174.1"/>
    <property type="molecule type" value="Genomic_DNA"/>
</dbReference>
<dbReference type="Pfam" id="PF00106">
    <property type="entry name" value="adh_short"/>
    <property type="match status" value="1"/>
</dbReference>
<evidence type="ECO:0000256" key="3">
    <source>
        <dbReference type="ARBA" id="ARBA00023002"/>
    </source>
</evidence>
<sequence>MPNDKKVALITGANRGIGFETARQLGQKHVTIVVGARSLQSAKETADKLAAEGIDAYPVVLDVTKDADRKAAASFVAEKFGKLDILINNAGIGGDGGLLNAHTISTSEDELQRVFNINLFSVVAVTREFLPLLEKSPAGQIVNLSSILGSLTLQSMPNSPIGPMKAFAYNASKTALNQFTVHLAAELKDTNIKVNSVHPGWVKTELGTQHAQLEVADGAKTSVEVALLGLDGPNGKFVHNGQELPW</sequence>
<dbReference type="RefSeq" id="WP_114206665.1">
    <property type="nucleotide sequence ID" value="NZ_CP030840.1"/>
</dbReference>
<dbReference type="PRINTS" id="PR00080">
    <property type="entry name" value="SDRFAMILY"/>
</dbReference>
<dbReference type="AlphaFoldDB" id="A0A2Z5FXE3"/>
<evidence type="ECO:0000313" key="6">
    <source>
        <dbReference type="Proteomes" id="UP000253606"/>
    </source>
</evidence>
<dbReference type="PANTHER" id="PTHR43490:SF99">
    <property type="entry name" value="SHORT-CHAIN DEHYDROGENASE_REDUCTASE"/>
    <property type="match status" value="1"/>
</dbReference>
<reference evidence="5 6" key="1">
    <citation type="journal article" date="2018" name="Front. Microbiol.">
        <title>Hydrolytic Capabilities as a Key to Environmental Success: Chitinolytic and Cellulolytic Acidobacteria From Acidic Sub-arctic Soils and Boreal Peatlands.</title>
        <authorList>
            <person name="Belova S.E."/>
            <person name="Ravin N.V."/>
            <person name="Pankratov T.A."/>
            <person name="Rakitin A.L."/>
            <person name="Ivanova A.A."/>
            <person name="Beletsky A.V."/>
            <person name="Mardanov A.V."/>
            <person name="Sinninghe Damste J.S."/>
            <person name="Dedysh S.N."/>
        </authorList>
    </citation>
    <scope>NUCLEOTIDE SEQUENCE [LARGE SCALE GENOMIC DNA]</scope>
    <source>
        <strain evidence="5 6">SBC82</strain>
    </source>
</reference>
<gene>
    <name evidence="5" type="ORF">ACPOL_1832</name>
</gene>
<dbReference type="PRINTS" id="PR00081">
    <property type="entry name" value="GDHRDH"/>
</dbReference>
<dbReference type="Proteomes" id="UP000253606">
    <property type="component" value="Chromosome"/>
</dbReference>